<dbReference type="EMBL" id="JAPZBQ010000005">
    <property type="protein sequence ID" value="KAJ5328944.1"/>
    <property type="molecule type" value="Genomic_DNA"/>
</dbReference>
<reference evidence="2" key="1">
    <citation type="submission" date="2022-12" db="EMBL/GenBank/DDBJ databases">
        <authorList>
            <person name="Petersen C."/>
        </authorList>
    </citation>
    <scope>NUCLEOTIDE SEQUENCE</scope>
    <source>
        <strain evidence="2">IBT 35673</strain>
    </source>
</reference>
<evidence type="ECO:0000256" key="1">
    <source>
        <dbReference type="SAM" id="MobiDB-lite"/>
    </source>
</evidence>
<evidence type="ECO:0000313" key="2">
    <source>
        <dbReference type="EMBL" id="KAJ5328944.1"/>
    </source>
</evidence>
<reference evidence="2" key="2">
    <citation type="journal article" date="2023" name="IMA Fungus">
        <title>Comparative genomic study of the Penicillium genus elucidates a diverse pangenome and 15 lateral gene transfer events.</title>
        <authorList>
            <person name="Petersen C."/>
            <person name="Sorensen T."/>
            <person name="Nielsen M.R."/>
            <person name="Sondergaard T.E."/>
            <person name="Sorensen J.L."/>
            <person name="Fitzpatrick D.A."/>
            <person name="Frisvad J.C."/>
            <person name="Nielsen K.L."/>
        </authorList>
    </citation>
    <scope>NUCLEOTIDE SEQUENCE</scope>
    <source>
        <strain evidence="2">IBT 35673</strain>
    </source>
</reference>
<feature type="compositionally biased region" description="Basic and acidic residues" evidence="1">
    <location>
        <begin position="48"/>
        <end position="58"/>
    </location>
</feature>
<evidence type="ECO:0000313" key="3">
    <source>
        <dbReference type="Proteomes" id="UP001147695"/>
    </source>
</evidence>
<dbReference type="Proteomes" id="UP001147695">
    <property type="component" value="Unassembled WGS sequence"/>
</dbReference>
<proteinExistence type="predicted"/>
<feature type="region of interest" description="Disordered" evidence="1">
    <location>
        <begin position="1"/>
        <end position="75"/>
    </location>
</feature>
<feature type="compositionally biased region" description="Polar residues" evidence="1">
    <location>
        <begin position="65"/>
        <end position="75"/>
    </location>
</feature>
<sequence>MLRHRLETRFDGRSALAASSQHEDDDRTEPNAMSEHWQMPDPRSNRVRKGETRTEDKSGGPTRGKWSQQMAEMGR</sequence>
<comment type="caution">
    <text evidence="2">The sequence shown here is derived from an EMBL/GenBank/DDBJ whole genome shotgun (WGS) entry which is preliminary data.</text>
</comment>
<accession>A0A9W9Q9P9</accession>
<gene>
    <name evidence="2" type="ORF">N7452_009334</name>
</gene>
<protein>
    <submittedName>
        <fullName evidence="2">Uncharacterized protein</fullName>
    </submittedName>
</protein>
<dbReference type="AlphaFoldDB" id="A0A9W9Q9P9"/>
<name>A0A9W9Q9P9_PENBR</name>
<feature type="compositionally biased region" description="Basic and acidic residues" evidence="1">
    <location>
        <begin position="1"/>
        <end position="12"/>
    </location>
</feature>
<organism evidence="2 3">
    <name type="scientific">Penicillium brevicompactum</name>
    <dbReference type="NCBI Taxonomy" id="5074"/>
    <lineage>
        <taxon>Eukaryota</taxon>
        <taxon>Fungi</taxon>
        <taxon>Dikarya</taxon>
        <taxon>Ascomycota</taxon>
        <taxon>Pezizomycotina</taxon>
        <taxon>Eurotiomycetes</taxon>
        <taxon>Eurotiomycetidae</taxon>
        <taxon>Eurotiales</taxon>
        <taxon>Aspergillaceae</taxon>
        <taxon>Penicillium</taxon>
    </lineage>
</organism>